<sequence>MINFEELPKDLESTPMMFGIKGRYMMLFLWGTSLTILVMISLMIIFFLKRKFGLCFISFIIGILSVFVIYFVLWMKSKPEKYKNISYTGDLVSNSDLKKIV</sequence>
<organism evidence="2 3">
    <name type="scientific">Chryseobacterium potabilaquae</name>
    <dbReference type="NCBI Taxonomy" id="2675057"/>
    <lineage>
        <taxon>Bacteria</taxon>
        <taxon>Pseudomonadati</taxon>
        <taxon>Bacteroidota</taxon>
        <taxon>Flavobacteriia</taxon>
        <taxon>Flavobacteriales</taxon>
        <taxon>Weeksellaceae</taxon>
        <taxon>Chryseobacterium group</taxon>
        <taxon>Chryseobacterium</taxon>
    </lineage>
</organism>
<protein>
    <submittedName>
        <fullName evidence="2">Uncharacterized protein</fullName>
    </submittedName>
</protein>
<feature type="transmembrane region" description="Helical" evidence="1">
    <location>
        <begin position="54"/>
        <end position="73"/>
    </location>
</feature>
<keyword evidence="1" id="KW-1133">Transmembrane helix</keyword>
<evidence type="ECO:0000256" key="1">
    <source>
        <dbReference type="SAM" id="Phobius"/>
    </source>
</evidence>
<feature type="transmembrane region" description="Helical" evidence="1">
    <location>
        <begin position="27"/>
        <end position="48"/>
    </location>
</feature>
<keyword evidence="1" id="KW-0472">Membrane</keyword>
<evidence type="ECO:0000313" key="2">
    <source>
        <dbReference type="EMBL" id="CAA7197452.1"/>
    </source>
</evidence>
<name>A0A6N4X8W4_9FLAO</name>
<keyword evidence="1" id="KW-0812">Transmembrane</keyword>
<reference evidence="2 3" key="1">
    <citation type="submission" date="2020-01" db="EMBL/GenBank/DDBJ databases">
        <authorList>
            <person name="Rodrigo-Torres L."/>
            <person name="Arahal R. D."/>
            <person name="Lucena T."/>
        </authorList>
    </citation>
    <scope>NUCLEOTIDE SEQUENCE [LARGE SCALE GENOMIC DNA]</scope>
    <source>
        <strain evidence="2 3">CECT 9293</strain>
    </source>
</reference>
<dbReference type="EMBL" id="CACVBR010000055">
    <property type="protein sequence ID" value="CAA7197452.1"/>
    <property type="molecule type" value="Genomic_DNA"/>
</dbReference>
<proteinExistence type="predicted"/>
<evidence type="ECO:0000313" key="3">
    <source>
        <dbReference type="Proteomes" id="UP000445144"/>
    </source>
</evidence>
<accession>A0A6N4X8W4</accession>
<gene>
    <name evidence="2" type="ORF">CHRY9293_03511</name>
</gene>
<dbReference type="RefSeq" id="WP_162034119.1">
    <property type="nucleotide sequence ID" value="NZ_CACVBR010000055.1"/>
</dbReference>
<keyword evidence="3" id="KW-1185">Reference proteome</keyword>
<dbReference type="Proteomes" id="UP000445144">
    <property type="component" value="Unassembled WGS sequence"/>
</dbReference>
<dbReference type="AlphaFoldDB" id="A0A6N4X8W4"/>